<accession>A0A0L0G665</accession>
<feature type="compositionally biased region" description="Low complexity" evidence="1">
    <location>
        <begin position="18"/>
        <end position="27"/>
    </location>
</feature>
<dbReference type="Proteomes" id="UP000054560">
    <property type="component" value="Unassembled WGS sequence"/>
</dbReference>
<dbReference type="RefSeq" id="XP_014157605.1">
    <property type="nucleotide sequence ID" value="XM_014302130.1"/>
</dbReference>
<organism evidence="2 3">
    <name type="scientific">Sphaeroforma arctica JP610</name>
    <dbReference type="NCBI Taxonomy" id="667725"/>
    <lineage>
        <taxon>Eukaryota</taxon>
        <taxon>Ichthyosporea</taxon>
        <taxon>Ichthyophonida</taxon>
        <taxon>Sphaeroforma</taxon>
    </lineage>
</organism>
<dbReference type="InterPro" id="IPR016024">
    <property type="entry name" value="ARM-type_fold"/>
</dbReference>
<dbReference type="Gene3D" id="1.25.10.10">
    <property type="entry name" value="Leucine-rich Repeat Variant"/>
    <property type="match status" value="1"/>
</dbReference>
<dbReference type="GeneID" id="25904566"/>
<sequence>MSTSQHHKADPRSRRSAHTQSSSQSQAHRAEQAMKGFVYESRRTVRERREKYGVGKEWGVMQKILKDLQRLSRMAKAYKMFLKLGIVKALDSFLMDPLPQDILVMCLSIVANLASDSNVCAVMGPSMVQRISDKLIESDSILSRAKGVRALTNMVANPKCAQEIRKCGIGVQLIGWLKACLPPWDLIFASEIGKEEDEEEERASVPGGIVLVGGWMDRWNTETDDAADTKNEEVQEAEETRRGREYIQNKDNRDFLYASLRLLAAVGSIVQVTSASSEAVAVKPQHLVAPVISPLDPHNAQAHAHTRTHMQKSQGLNTSYTTTVVAKTNPLAPVVDVVGCAFVVARYATCFLLVSQALKVLYVYRDHTLSEPDKGTALPSPMSIPPSNAGIGKIDTSNVPRLSGAVAWSERVLDVKRGDGMGLFQSLVHAMVRRAIVGEKGITEEVSTVDEKPSLETPGQEQAYVTADHSSIALTKESVADVYVALQYTLVLLLQWAETAVVIRLRMATQDLIDDLCALVLHTQGKRSVRVLVARLLCVLSEEAVTRGKIKRADGCQGLVQVLLSSPFLNTMLASEERDGRAGLGLEASGDIRRKEGHRVLHAASAHTEEAQQGSETANPRSKQPQTDQQRANVGVDQVTEASGPSSIEVQGSTALHAHNVNDISETEVKGHKEADIKTVTDTTIDNNSPAIDPAIERNPHANLNVVRALLKGLSFYRFDASTLASFFVASAGRHCLSESFRRHSTVPLFLGLSLAHSNQRRSGDLKLLHSRDLRIITYIMLLSERPRPDTAYLKSEDLNNLLHSRDLPIITYTMLLMETATATERSSDAKDVVMDAKLLYTIARLVSESPERSPLRKQGVFIFRHLICAHCLPKLVKFDVLQIIDAMERQQETRSR</sequence>
<feature type="region of interest" description="Disordered" evidence="1">
    <location>
        <begin position="222"/>
        <end position="245"/>
    </location>
</feature>
<proteinExistence type="predicted"/>
<protein>
    <submittedName>
        <fullName evidence="2">Uncharacterized protein</fullName>
    </submittedName>
</protein>
<feature type="compositionally biased region" description="Polar residues" evidence="1">
    <location>
        <begin position="611"/>
        <end position="632"/>
    </location>
</feature>
<evidence type="ECO:0000256" key="1">
    <source>
        <dbReference type="SAM" id="MobiDB-lite"/>
    </source>
</evidence>
<gene>
    <name evidence="2" type="ORF">SARC_04062</name>
</gene>
<dbReference type="AlphaFoldDB" id="A0A0L0G665"/>
<dbReference type="EMBL" id="KQ241815">
    <property type="protein sequence ID" value="KNC83703.1"/>
    <property type="molecule type" value="Genomic_DNA"/>
</dbReference>
<reference evidence="2 3" key="1">
    <citation type="submission" date="2011-02" db="EMBL/GenBank/DDBJ databases">
        <title>The Genome Sequence of Sphaeroforma arctica JP610.</title>
        <authorList>
            <consortium name="The Broad Institute Genome Sequencing Platform"/>
            <person name="Russ C."/>
            <person name="Cuomo C."/>
            <person name="Young S.K."/>
            <person name="Zeng Q."/>
            <person name="Gargeya S."/>
            <person name="Alvarado L."/>
            <person name="Berlin A."/>
            <person name="Chapman S.B."/>
            <person name="Chen Z."/>
            <person name="Freedman E."/>
            <person name="Gellesch M."/>
            <person name="Goldberg J."/>
            <person name="Griggs A."/>
            <person name="Gujja S."/>
            <person name="Heilman E."/>
            <person name="Heiman D."/>
            <person name="Howarth C."/>
            <person name="Mehta T."/>
            <person name="Neiman D."/>
            <person name="Pearson M."/>
            <person name="Roberts A."/>
            <person name="Saif S."/>
            <person name="Shea T."/>
            <person name="Shenoy N."/>
            <person name="Sisk P."/>
            <person name="Stolte C."/>
            <person name="Sykes S."/>
            <person name="White J."/>
            <person name="Yandava C."/>
            <person name="Burger G."/>
            <person name="Gray M.W."/>
            <person name="Holland P.W.H."/>
            <person name="King N."/>
            <person name="Lang F.B.F."/>
            <person name="Roger A.J."/>
            <person name="Ruiz-Trillo I."/>
            <person name="Haas B."/>
            <person name="Nusbaum C."/>
            <person name="Birren B."/>
        </authorList>
    </citation>
    <scope>NUCLEOTIDE SEQUENCE [LARGE SCALE GENOMIC DNA]</scope>
    <source>
        <strain evidence="2 3">JP610</strain>
    </source>
</reference>
<evidence type="ECO:0000313" key="3">
    <source>
        <dbReference type="Proteomes" id="UP000054560"/>
    </source>
</evidence>
<keyword evidence="3" id="KW-1185">Reference proteome</keyword>
<evidence type="ECO:0000313" key="2">
    <source>
        <dbReference type="EMBL" id="KNC83703.1"/>
    </source>
</evidence>
<dbReference type="SUPFAM" id="SSF48371">
    <property type="entry name" value="ARM repeat"/>
    <property type="match status" value="1"/>
</dbReference>
<feature type="compositionally biased region" description="Basic and acidic residues" evidence="1">
    <location>
        <begin position="227"/>
        <end position="245"/>
    </location>
</feature>
<feature type="region of interest" description="Disordered" evidence="1">
    <location>
        <begin position="1"/>
        <end position="31"/>
    </location>
</feature>
<name>A0A0L0G665_9EUKA</name>
<feature type="region of interest" description="Disordered" evidence="1">
    <location>
        <begin position="606"/>
        <end position="645"/>
    </location>
</feature>
<dbReference type="InterPro" id="IPR011989">
    <property type="entry name" value="ARM-like"/>
</dbReference>